<accession>A0ACD3SNI9</accession>
<reference evidence="1" key="1">
    <citation type="submission" date="2019-05" db="EMBL/GenBank/DDBJ databases">
        <title>Revised genome assembly of Burkholderiaceae (previously Ralstonia) sp. PBA.</title>
        <authorList>
            <person name="Gan H.M."/>
        </authorList>
    </citation>
    <scope>NUCLEOTIDE SEQUENCE</scope>
    <source>
        <strain evidence="1">PBA</strain>
    </source>
</reference>
<dbReference type="Proteomes" id="UP000004277">
    <property type="component" value="Unassembled WGS sequence"/>
</dbReference>
<comment type="caution">
    <text evidence="1">The sequence shown here is derived from an EMBL/GenBank/DDBJ whole genome shotgun (WGS) entry which is preliminary data.</text>
</comment>
<gene>
    <name evidence="1" type="primary">malQ</name>
    <name evidence="1" type="ORF">MW7_011220</name>
</gene>
<sequence length="729" mass="78262">MTRTTTALTPLQTQARQAGLLVHWHDAQGCPRTVDDEVLQRMLAQLPADASCDPPALVTAVAGQPLAVPAALTGTAATGITFDIVREDGQHVHGALRRDAAGNWWLDAPLPWGYHHLTVQADATGQLAACVLAIAPPRCFGVADALHAASGAMHIEHPSPAWGIGVQVYSLRGARPGGIGDFGALATLCEQAAAHGAAAVAINPVHAGFTEHPERYSPYAPSSRLFLNPLYADPAACLGEDAWRAAVHALGLEARFAALDEASCIDWPTVAMARDAVLRWLHARRAHYLTPAAHEDFADFLKRGADHGNALLAHACFEAMQRDARQHGMAETWPPADCWRDAAYLETHTGEIDFQLFAQWLADASLARAQSRARAAGMAIGLIADLAVGTDGRGSHAWWRREEILTGIAVGAPPDQVNPLGQNWGISALSPSGLARHGYRAFLEVLRAALRHAGGLRIDHALGLARMWLVPDGLPPDRGVYLRYPRETLLRLIALESWRHRAIVIGENLGTVPHSFEHARQHAGMLGIDVLWFQREATAATPATDAPSAPPSSAGAVPPHPAAALDAAPAFRAPARWSADALATTTTHDLPTVVGWWKERDLDWRIHLGLLAPHESEPQLRGLREADRNALWRALAGAGLVDAGPPPDTAPLEAILAFVGRTPGQLRLAPLEDLLGLTEQPNLPGTVEQHPNWRRRMPVSVPALFADHDVRRRIAALRTGQTLPPGTPP</sequence>
<protein>
    <submittedName>
        <fullName evidence="1">4-alpha-glucanotransferase</fullName>
        <ecNumber evidence="1">2.4.1.25</ecNumber>
    </submittedName>
</protein>
<proteinExistence type="predicted"/>
<evidence type="ECO:0000313" key="2">
    <source>
        <dbReference type="Proteomes" id="UP000004277"/>
    </source>
</evidence>
<name>A0ACD3SNI9_9BURK</name>
<keyword evidence="1" id="KW-0328">Glycosyltransferase</keyword>
<dbReference type="EC" id="2.4.1.25" evidence="1"/>
<dbReference type="EMBL" id="AKCV02000020">
    <property type="protein sequence ID" value="TMS57729.1"/>
    <property type="molecule type" value="Genomic_DNA"/>
</dbReference>
<evidence type="ECO:0000313" key="1">
    <source>
        <dbReference type="EMBL" id="TMS57729.1"/>
    </source>
</evidence>
<organism evidence="1 2">
    <name type="scientific">Imbroritus primus</name>
    <dbReference type="NCBI Taxonomy" id="3058603"/>
    <lineage>
        <taxon>Bacteria</taxon>
        <taxon>Pseudomonadati</taxon>
        <taxon>Pseudomonadota</taxon>
        <taxon>Betaproteobacteria</taxon>
        <taxon>Burkholderiales</taxon>
        <taxon>Burkholderiaceae</taxon>
        <taxon>Imbroritus</taxon>
    </lineage>
</organism>
<keyword evidence="1" id="KW-0808">Transferase</keyword>
<keyword evidence="2" id="KW-1185">Reference proteome</keyword>